<accession>A0A1M7JYB1</accession>
<evidence type="ECO:0000313" key="2">
    <source>
        <dbReference type="EMBL" id="SHM57978.1"/>
    </source>
</evidence>
<name>A0A1M7JYB1_9PSED</name>
<dbReference type="PANTHER" id="PTHR11895:SF176">
    <property type="entry name" value="AMIDASE AMID-RELATED"/>
    <property type="match status" value="1"/>
</dbReference>
<dbReference type="STRING" id="1190415.SAMN05216593_101621"/>
<dbReference type="PANTHER" id="PTHR11895">
    <property type="entry name" value="TRANSAMIDASE"/>
    <property type="match status" value="1"/>
</dbReference>
<reference evidence="2 3" key="1">
    <citation type="submission" date="2016-11" db="EMBL/GenBank/DDBJ databases">
        <authorList>
            <person name="Jaros S."/>
            <person name="Januszkiewicz K."/>
            <person name="Wedrychowicz H."/>
        </authorList>
    </citation>
    <scope>NUCLEOTIDE SEQUENCE [LARGE SCALE GENOMIC DNA]</scope>
    <source>
        <strain evidence="2 3">LMG 26898</strain>
    </source>
</reference>
<dbReference type="OrthoDB" id="8872210at2"/>
<dbReference type="SUPFAM" id="SSF75304">
    <property type="entry name" value="Amidase signature (AS) enzymes"/>
    <property type="match status" value="1"/>
</dbReference>
<dbReference type="InterPro" id="IPR023631">
    <property type="entry name" value="Amidase_dom"/>
</dbReference>
<feature type="domain" description="Amidase" evidence="1">
    <location>
        <begin position="22"/>
        <end position="433"/>
    </location>
</feature>
<protein>
    <submittedName>
        <fullName evidence="2">Aspartyl-tRNA(Asn)/glutamyl-tRNA(Gln) amidotransferase subunit A</fullName>
    </submittedName>
</protein>
<evidence type="ECO:0000259" key="1">
    <source>
        <dbReference type="Pfam" id="PF01425"/>
    </source>
</evidence>
<dbReference type="AlphaFoldDB" id="A0A1M7JYB1"/>
<dbReference type="InterPro" id="IPR036928">
    <property type="entry name" value="AS_sf"/>
</dbReference>
<evidence type="ECO:0000313" key="3">
    <source>
        <dbReference type="Proteomes" id="UP000183983"/>
    </source>
</evidence>
<dbReference type="InterPro" id="IPR000120">
    <property type="entry name" value="Amidase"/>
</dbReference>
<dbReference type="RefSeq" id="WP_073162219.1">
    <property type="nucleotide sequence ID" value="NZ_FRDA01000001.1"/>
</dbReference>
<sequence length="455" mass="48481">MKQTLNELALRLGHGQITSRQLVEACLAQITDPFGQGSRAFRSVYRDSALKTADHLDEQRRLGTVASPYAGIPICIKDNIDLCGEQTLAGSVMLDMTQPAPVDAPSVARLKAAGFVVLGRTNMTEFAYSGLGINPHLGTPLNPFERETGRVPGGSSSGAAVAVSDALVYGAIGTDTGGSCRIPAALCGVVGYKPTASFISLEGVLPLSITLDSVGPLANSVECCSILFKIMAGKSAATVAPATKSALRMLVPDLAYVDADNQVVSDFEHSLKVLSEAGVQIEHRSVPALKAVEAINAEGGFAAYEAWAWHAARSFPRQLYDPRVRSRIDRGEAITADAYQRLHRQRRHFIQCIQHALAGFDCLLMPTTPIVAPTLRSLEDDGAYLRANHLMLRNPGLVNVFDGCSISIPMHRPGHAPTGLMFSALGGDDIQLLQSARQVEALLNKSHDGARHGGL</sequence>
<dbReference type="Proteomes" id="UP000183983">
    <property type="component" value="Unassembled WGS sequence"/>
</dbReference>
<dbReference type="Pfam" id="PF01425">
    <property type="entry name" value="Amidase"/>
    <property type="match status" value="1"/>
</dbReference>
<gene>
    <name evidence="2" type="ORF">SAMN05216593_101621</name>
</gene>
<dbReference type="EMBL" id="FRDA01000001">
    <property type="protein sequence ID" value="SHM57978.1"/>
    <property type="molecule type" value="Genomic_DNA"/>
</dbReference>
<proteinExistence type="predicted"/>
<dbReference type="GO" id="GO:0016740">
    <property type="term" value="F:transferase activity"/>
    <property type="evidence" value="ECO:0007669"/>
    <property type="project" value="UniProtKB-KW"/>
</dbReference>
<dbReference type="NCBIfam" id="NF005460">
    <property type="entry name" value="PRK07056.1"/>
    <property type="match status" value="1"/>
</dbReference>
<dbReference type="Gene3D" id="3.90.1300.10">
    <property type="entry name" value="Amidase signature (AS) domain"/>
    <property type="match status" value="1"/>
</dbReference>
<organism evidence="2 3">
    <name type="scientific">Pseudomonas asturiensis</name>
    <dbReference type="NCBI Taxonomy" id="1190415"/>
    <lineage>
        <taxon>Bacteria</taxon>
        <taxon>Pseudomonadati</taxon>
        <taxon>Pseudomonadota</taxon>
        <taxon>Gammaproteobacteria</taxon>
        <taxon>Pseudomonadales</taxon>
        <taxon>Pseudomonadaceae</taxon>
        <taxon>Pseudomonas</taxon>
    </lineage>
</organism>
<keyword evidence="2" id="KW-0808">Transferase</keyword>